<reference evidence="2" key="1">
    <citation type="submission" date="2009-11" db="EMBL/GenBank/DDBJ databases">
        <title>The complete chromosome 1 of Sphaerobacter thermophilus DSM 20745.</title>
        <authorList>
            <person name="Lucas S."/>
            <person name="Copeland A."/>
            <person name="Lapidus A."/>
            <person name="Glavina del Rio T."/>
            <person name="Dalin E."/>
            <person name="Tice H."/>
            <person name="Bruce D."/>
            <person name="Goodwin L."/>
            <person name="Pitluck S."/>
            <person name="Kyrpides N."/>
            <person name="Mavromatis K."/>
            <person name="Ivanova N."/>
            <person name="Mikhailova N."/>
            <person name="LaButti K.M."/>
            <person name="Clum A."/>
            <person name="Sun H.I."/>
            <person name="Brettin T."/>
            <person name="Detter J.C."/>
            <person name="Han C."/>
            <person name="Larimer F."/>
            <person name="Land M."/>
            <person name="Hauser L."/>
            <person name="Markowitz V."/>
            <person name="Cheng J.F."/>
            <person name="Hugenholtz P."/>
            <person name="Woyke T."/>
            <person name="Wu D."/>
            <person name="Steenblock K."/>
            <person name="Schneider S."/>
            <person name="Pukall R."/>
            <person name="Goeker M."/>
            <person name="Klenk H.P."/>
            <person name="Eisen J.A."/>
        </authorList>
    </citation>
    <scope>NUCLEOTIDE SEQUENCE [LARGE SCALE GENOMIC DNA]</scope>
    <source>
        <strain evidence="2">ATCC 49802 / DSM 20745 / S 6022</strain>
    </source>
</reference>
<dbReference type="InParanoid" id="D1C1J6"/>
<name>D1C1J6_SPHTD</name>
<dbReference type="EMBL" id="CP001823">
    <property type="protein sequence ID" value="ACZ38113.1"/>
    <property type="molecule type" value="Genomic_DNA"/>
</dbReference>
<evidence type="ECO:0008006" key="3">
    <source>
        <dbReference type="Google" id="ProtNLM"/>
    </source>
</evidence>
<gene>
    <name evidence="1" type="ordered locus">Sthe_0676</name>
</gene>
<dbReference type="AlphaFoldDB" id="D1C1J6"/>
<sequence>MGIEHLDDACRAWLERLVDGSEAESDEELARIIAEHIAECPTCAASEAALSALIDRYRRTDQPSLPEHLERRLLACLTGSDPS</sequence>
<accession>D1C1J6</accession>
<protein>
    <recommendedName>
        <fullName evidence="3">Zinc-finger domain-containing protein</fullName>
    </recommendedName>
</protein>
<keyword evidence="2" id="KW-1185">Reference proteome</keyword>
<reference evidence="1 2" key="2">
    <citation type="journal article" date="2010" name="Stand. Genomic Sci.">
        <title>Complete genome sequence of Desulfohalobium retbaense type strain (HR(100)).</title>
        <authorList>
            <person name="Spring S."/>
            <person name="Nolan M."/>
            <person name="Lapidus A."/>
            <person name="Glavina Del Rio T."/>
            <person name="Copeland A."/>
            <person name="Tice H."/>
            <person name="Cheng J.F."/>
            <person name="Lucas S."/>
            <person name="Land M."/>
            <person name="Chen F."/>
            <person name="Bruce D."/>
            <person name="Goodwin L."/>
            <person name="Pitluck S."/>
            <person name="Ivanova N."/>
            <person name="Mavromatis K."/>
            <person name="Mikhailova N."/>
            <person name="Pati A."/>
            <person name="Chen A."/>
            <person name="Palaniappan K."/>
            <person name="Hauser L."/>
            <person name="Chang Y.J."/>
            <person name="Jeffries C.D."/>
            <person name="Munk C."/>
            <person name="Kiss H."/>
            <person name="Chain P."/>
            <person name="Han C."/>
            <person name="Brettin T."/>
            <person name="Detter J.C."/>
            <person name="Schuler E."/>
            <person name="Goker M."/>
            <person name="Rohde M."/>
            <person name="Bristow J."/>
            <person name="Eisen J.A."/>
            <person name="Markowitz V."/>
            <person name="Hugenholtz P."/>
            <person name="Kyrpides N.C."/>
            <person name="Klenk H.P."/>
        </authorList>
    </citation>
    <scope>NUCLEOTIDE SEQUENCE [LARGE SCALE GENOMIC DNA]</scope>
    <source>
        <strain evidence="2">ATCC 49802 / DSM 20745 / S 6022</strain>
    </source>
</reference>
<dbReference type="Proteomes" id="UP000002027">
    <property type="component" value="Chromosome 1"/>
</dbReference>
<dbReference type="HOGENOM" id="CLU_2540868_0_0_0"/>
<dbReference type="STRING" id="479434.Sthe_0676"/>
<evidence type="ECO:0000313" key="1">
    <source>
        <dbReference type="EMBL" id="ACZ38113.1"/>
    </source>
</evidence>
<proteinExistence type="predicted"/>
<organism evidence="1 2">
    <name type="scientific">Sphaerobacter thermophilus (strain ATCC 49802 / DSM 20745 / KCCM 41009 / NCIMB 13125 / S 6022)</name>
    <dbReference type="NCBI Taxonomy" id="479434"/>
    <lineage>
        <taxon>Bacteria</taxon>
        <taxon>Pseudomonadati</taxon>
        <taxon>Thermomicrobiota</taxon>
        <taxon>Thermomicrobia</taxon>
        <taxon>Sphaerobacterales</taxon>
        <taxon>Sphaerobacterineae</taxon>
        <taxon>Sphaerobacteraceae</taxon>
        <taxon>Sphaerobacter</taxon>
    </lineage>
</organism>
<evidence type="ECO:0000313" key="2">
    <source>
        <dbReference type="Proteomes" id="UP000002027"/>
    </source>
</evidence>
<dbReference type="RefSeq" id="WP_012871160.1">
    <property type="nucleotide sequence ID" value="NC_013523.1"/>
</dbReference>
<dbReference type="KEGG" id="sti:Sthe_0676"/>